<dbReference type="EMBL" id="SDOV01000004">
    <property type="protein sequence ID" value="KAH7642511.1"/>
    <property type="molecule type" value="Genomic_DNA"/>
</dbReference>
<evidence type="ECO:0000259" key="6">
    <source>
        <dbReference type="Pfam" id="PF16077"/>
    </source>
</evidence>
<dbReference type="SUPFAM" id="SSF57501">
    <property type="entry name" value="Cystine-knot cytokines"/>
    <property type="match status" value="1"/>
</dbReference>
<proteinExistence type="predicted"/>
<evidence type="ECO:0000256" key="2">
    <source>
        <dbReference type="ARBA" id="ARBA00022729"/>
    </source>
</evidence>
<accession>A0A9D4P1Q4</accession>
<name>A0A9D4P1Q4_DERFA</name>
<sequence>MTMIIRDSTLIIWWLATIFWIIIEIRSQSCGPRISPRLLKENVIPCDINTNGYCTEPGQAYPWSSMRRFIFENQGFVKKMYGEQRQSQIIHDELERLNNLYQDSSSRLSSASRRHSKQRQNFGKLNSNHNVDDDSNKTGDDRFQSKHSQATTTTTTTTIMMTATTDHYEQDLIINENQSITDNPIINESQVVAPYWANNTRGETLALLNVYPFEQYIHWEKCTNEYEQMFCRDGCRCEQQYRLHRLLAFDPKNECRGIFADWFRFPGCCVCICYDYYHDNDQQNQQHERINNRKARL</sequence>
<dbReference type="Pfam" id="PF16077">
    <property type="entry name" value="Spaetzle"/>
    <property type="match status" value="1"/>
</dbReference>
<dbReference type="GO" id="GO:0021556">
    <property type="term" value="P:central nervous system formation"/>
    <property type="evidence" value="ECO:0007669"/>
    <property type="project" value="TreeGrafter"/>
</dbReference>
<gene>
    <name evidence="7" type="ORF">HUG17_5556</name>
</gene>
<evidence type="ECO:0000256" key="3">
    <source>
        <dbReference type="ARBA" id="ARBA00023157"/>
    </source>
</evidence>
<reference evidence="7" key="2">
    <citation type="journal article" date="2021" name="World Allergy Organ. J.">
        <title>Chromosome-level assembly of Dermatophagoides farinae genome and transcriptome reveals two novel allergens Der f 37 and Der f 39.</title>
        <authorList>
            <person name="Chen J."/>
            <person name="Cai Z."/>
            <person name="Fan D."/>
            <person name="Hu J."/>
            <person name="Hou Y."/>
            <person name="He Y."/>
            <person name="Zhang Z."/>
            <person name="Zhao Z."/>
            <person name="Gao P."/>
            <person name="Hu W."/>
            <person name="Sun J."/>
            <person name="Li J."/>
            <person name="Ji K."/>
        </authorList>
    </citation>
    <scope>NUCLEOTIDE SEQUENCE</scope>
    <source>
        <strain evidence="7">JKM2019</strain>
    </source>
</reference>
<dbReference type="InterPro" id="IPR029034">
    <property type="entry name" value="Cystine-knot_cytokine"/>
</dbReference>
<dbReference type="PANTHER" id="PTHR23199">
    <property type="entry name" value="NEUROTROPHIN 1-RELATED"/>
    <property type="match status" value="1"/>
</dbReference>
<dbReference type="Proteomes" id="UP000828236">
    <property type="component" value="Unassembled WGS sequence"/>
</dbReference>
<dbReference type="Gene3D" id="2.10.90.10">
    <property type="entry name" value="Cystine-knot cytokines"/>
    <property type="match status" value="1"/>
</dbReference>
<evidence type="ECO:0000313" key="7">
    <source>
        <dbReference type="EMBL" id="KAH7642511.1"/>
    </source>
</evidence>
<comment type="caution">
    <text evidence="7">The sequence shown here is derived from an EMBL/GenBank/DDBJ whole genome shotgun (WGS) entry which is preliminary data.</text>
</comment>
<evidence type="ECO:0000256" key="1">
    <source>
        <dbReference type="ARBA" id="ARBA00011748"/>
    </source>
</evidence>
<organism evidence="7">
    <name type="scientific">Dermatophagoides farinae</name>
    <name type="common">American house dust mite</name>
    <dbReference type="NCBI Taxonomy" id="6954"/>
    <lineage>
        <taxon>Eukaryota</taxon>
        <taxon>Metazoa</taxon>
        <taxon>Ecdysozoa</taxon>
        <taxon>Arthropoda</taxon>
        <taxon>Chelicerata</taxon>
        <taxon>Arachnida</taxon>
        <taxon>Acari</taxon>
        <taxon>Acariformes</taxon>
        <taxon>Sarcoptiformes</taxon>
        <taxon>Astigmata</taxon>
        <taxon>Psoroptidia</taxon>
        <taxon>Analgoidea</taxon>
        <taxon>Pyroglyphidae</taxon>
        <taxon>Dermatophagoidinae</taxon>
        <taxon>Dermatophagoides</taxon>
    </lineage>
</organism>
<dbReference type="AlphaFoldDB" id="A0A9D4P1Q4"/>
<evidence type="ECO:0000256" key="5">
    <source>
        <dbReference type="SAM" id="MobiDB-lite"/>
    </source>
</evidence>
<keyword evidence="4" id="KW-0325">Glycoprotein</keyword>
<dbReference type="GO" id="GO:0045087">
    <property type="term" value="P:innate immune response"/>
    <property type="evidence" value="ECO:0007669"/>
    <property type="project" value="TreeGrafter"/>
</dbReference>
<dbReference type="GO" id="GO:0005615">
    <property type="term" value="C:extracellular space"/>
    <property type="evidence" value="ECO:0007669"/>
    <property type="project" value="UniProtKB-ARBA"/>
</dbReference>
<feature type="region of interest" description="Disordered" evidence="5">
    <location>
        <begin position="106"/>
        <end position="154"/>
    </location>
</feature>
<evidence type="ECO:0000256" key="4">
    <source>
        <dbReference type="ARBA" id="ARBA00023180"/>
    </source>
</evidence>
<dbReference type="InterPro" id="IPR052444">
    <property type="entry name" value="Spz/Toll_ligand-like"/>
</dbReference>
<dbReference type="PANTHER" id="PTHR23199:SF5">
    <property type="entry name" value="PROTEIN SPAETZLE 4"/>
    <property type="match status" value="1"/>
</dbReference>
<feature type="domain" description="Spaetzle" evidence="6">
    <location>
        <begin position="188"/>
        <end position="272"/>
    </location>
</feature>
<keyword evidence="3" id="KW-1015">Disulfide bond</keyword>
<comment type="subunit">
    <text evidence="1">Homodimer; disulfide-linked.</text>
</comment>
<keyword evidence="2" id="KW-0732">Signal</keyword>
<feature type="compositionally biased region" description="Polar residues" evidence="5">
    <location>
        <begin position="119"/>
        <end position="129"/>
    </location>
</feature>
<feature type="compositionally biased region" description="Basic and acidic residues" evidence="5">
    <location>
        <begin position="130"/>
        <end position="144"/>
    </location>
</feature>
<dbReference type="FunFam" id="2.10.90.10:FF:000018">
    <property type="entry name" value="Spatzle 4"/>
    <property type="match status" value="1"/>
</dbReference>
<dbReference type="InterPro" id="IPR032104">
    <property type="entry name" value="Spaetzle"/>
</dbReference>
<dbReference type="GO" id="GO:0005121">
    <property type="term" value="F:Toll binding"/>
    <property type="evidence" value="ECO:0007669"/>
    <property type="project" value="TreeGrafter"/>
</dbReference>
<reference evidence="7" key="1">
    <citation type="submission" date="2020-06" db="EMBL/GenBank/DDBJ databases">
        <authorList>
            <person name="Ji K."/>
            <person name="Li J."/>
        </authorList>
    </citation>
    <scope>NUCLEOTIDE SEQUENCE</scope>
    <source>
        <strain evidence="7">JKM2019</strain>
        <tissue evidence="7">Whole body</tissue>
    </source>
</reference>
<dbReference type="GO" id="GO:0008083">
    <property type="term" value="F:growth factor activity"/>
    <property type="evidence" value="ECO:0007669"/>
    <property type="project" value="TreeGrafter"/>
</dbReference>
<protein>
    <recommendedName>
        <fullName evidence="6">Spaetzle domain-containing protein</fullName>
    </recommendedName>
</protein>